<dbReference type="RefSeq" id="WP_238314036.1">
    <property type="nucleotide sequence ID" value="NZ_BPQV01000016.1"/>
</dbReference>
<keyword evidence="2" id="KW-1185">Reference proteome</keyword>
<accession>A0ABQ4TCM7</accession>
<evidence type="ECO:0000313" key="2">
    <source>
        <dbReference type="Proteomes" id="UP001055156"/>
    </source>
</evidence>
<gene>
    <name evidence="1" type="ORF">LKMONMHP_4342</name>
</gene>
<comment type="caution">
    <text evidence="1">The sequence shown here is derived from an EMBL/GenBank/DDBJ whole genome shotgun (WGS) entry which is preliminary data.</text>
</comment>
<evidence type="ECO:0008006" key="3">
    <source>
        <dbReference type="Google" id="ProtNLM"/>
    </source>
</evidence>
<sequence>MSKLDEKREEIAALVARDLGLGDLAALSAADRETVEAETATLILRNGQAIADASDPVAAHVRLAKLLAEYRTLANLTADERDAKLADEGEVFAREDDA</sequence>
<dbReference type="EMBL" id="BPQV01000016">
    <property type="protein sequence ID" value="GJE29461.1"/>
    <property type="molecule type" value="Genomic_DNA"/>
</dbReference>
<dbReference type="Proteomes" id="UP001055156">
    <property type="component" value="Unassembled WGS sequence"/>
</dbReference>
<evidence type="ECO:0000313" key="1">
    <source>
        <dbReference type="EMBL" id="GJE29461.1"/>
    </source>
</evidence>
<protein>
    <recommendedName>
        <fullName evidence="3">Terminase small subunit</fullName>
    </recommendedName>
</protein>
<reference evidence="1" key="2">
    <citation type="submission" date="2021-08" db="EMBL/GenBank/DDBJ databases">
        <authorList>
            <person name="Tani A."/>
            <person name="Ola A."/>
            <person name="Ogura Y."/>
            <person name="Katsura K."/>
            <person name="Hayashi T."/>
        </authorList>
    </citation>
    <scope>NUCLEOTIDE SEQUENCE</scope>
    <source>
        <strain evidence="1">NBRC 15689</strain>
    </source>
</reference>
<reference evidence="1" key="1">
    <citation type="journal article" date="2021" name="Front. Microbiol.">
        <title>Comprehensive Comparative Genomics and Phenotyping of Methylobacterium Species.</title>
        <authorList>
            <person name="Alessa O."/>
            <person name="Ogura Y."/>
            <person name="Fujitani Y."/>
            <person name="Takami H."/>
            <person name="Hayashi T."/>
            <person name="Sahin N."/>
            <person name="Tani A."/>
        </authorList>
    </citation>
    <scope>NUCLEOTIDE SEQUENCE</scope>
    <source>
        <strain evidence="1">NBRC 15689</strain>
    </source>
</reference>
<organism evidence="1 2">
    <name type="scientific">Methylobacterium organophilum</name>
    <dbReference type="NCBI Taxonomy" id="410"/>
    <lineage>
        <taxon>Bacteria</taxon>
        <taxon>Pseudomonadati</taxon>
        <taxon>Pseudomonadota</taxon>
        <taxon>Alphaproteobacteria</taxon>
        <taxon>Hyphomicrobiales</taxon>
        <taxon>Methylobacteriaceae</taxon>
        <taxon>Methylobacterium</taxon>
    </lineage>
</organism>
<name>A0ABQ4TCM7_METOR</name>
<proteinExistence type="predicted"/>